<keyword evidence="2" id="KW-1185">Reference proteome</keyword>
<dbReference type="AlphaFoldDB" id="W0RPB5"/>
<dbReference type="eggNOG" id="ENOG502ZEHG">
    <property type="taxonomic scope" value="Bacteria"/>
</dbReference>
<dbReference type="RefSeq" id="WP_025412764.1">
    <property type="nucleotide sequence ID" value="NZ_CP007128.1"/>
</dbReference>
<name>W0RPB5_9BACT</name>
<dbReference type="InParanoid" id="W0RPB5"/>
<reference evidence="1 2" key="1">
    <citation type="journal article" date="2014" name="Genome Announc.">
        <title>Genome Sequence and Methylome of Soil Bacterium Gemmatirosa kalamazoonensis KBS708T, a Member of the Rarely Cultivated Gemmatimonadetes Phylum.</title>
        <authorList>
            <person name="Debruyn J.M."/>
            <person name="Radosevich M."/>
            <person name="Wommack K.E."/>
            <person name="Polson S.W."/>
            <person name="Hauser L.J."/>
            <person name="Fawaz M.N."/>
            <person name="Korlach J."/>
            <person name="Tsai Y.C."/>
        </authorList>
    </citation>
    <scope>NUCLEOTIDE SEQUENCE [LARGE SCALE GENOMIC DNA]</scope>
    <source>
        <strain evidence="1 2">KBS708</strain>
    </source>
</reference>
<organism evidence="1 2">
    <name type="scientific">Gemmatirosa kalamazoonensis</name>
    <dbReference type="NCBI Taxonomy" id="861299"/>
    <lineage>
        <taxon>Bacteria</taxon>
        <taxon>Pseudomonadati</taxon>
        <taxon>Gemmatimonadota</taxon>
        <taxon>Gemmatimonadia</taxon>
        <taxon>Gemmatimonadales</taxon>
        <taxon>Gemmatimonadaceae</taxon>
        <taxon>Gemmatirosa</taxon>
    </lineage>
</organism>
<proteinExistence type="predicted"/>
<accession>W0RPB5</accession>
<gene>
    <name evidence="1" type="ORF">J421_3776</name>
</gene>
<dbReference type="EMBL" id="CP007128">
    <property type="protein sequence ID" value="AHG91313.1"/>
    <property type="molecule type" value="Genomic_DNA"/>
</dbReference>
<dbReference type="KEGG" id="gba:J421_3776"/>
<evidence type="ECO:0000313" key="2">
    <source>
        <dbReference type="Proteomes" id="UP000019151"/>
    </source>
</evidence>
<protein>
    <submittedName>
        <fullName evidence="1">Uncharacterized protein</fullName>
    </submittedName>
</protein>
<dbReference type="HOGENOM" id="CLU_2682526_0_0_0"/>
<dbReference type="STRING" id="861299.J421_3776"/>
<evidence type="ECO:0000313" key="1">
    <source>
        <dbReference type="EMBL" id="AHG91313.1"/>
    </source>
</evidence>
<sequence>MTDASASDASAADASFPDVARLYVGNILYAIEIAAIALEEQGRREDAAWYRGLARKLAESYGRDKRAGEGIDER</sequence>
<dbReference type="Proteomes" id="UP000019151">
    <property type="component" value="Chromosome"/>
</dbReference>